<feature type="domain" description="Knr4/Smi1-like" evidence="1">
    <location>
        <begin position="15"/>
        <end position="141"/>
    </location>
</feature>
<gene>
    <name evidence="2" type="ORF">CYFUS_001591</name>
</gene>
<dbReference type="EMBL" id="CP022098">
    <property type="protein sequence ID" value="ATB36177.1"/>
    <property type="molecule type" value="Genomic_DNA"/>
</dbReference>
<dbReference type="KEGG" id="cfus:CYFUS_001591"/>
<dbReference type="SUPFAM" id="SSF160631">
    <property type="entry name" value="SMI1/KNR4-like"/>
    <property type="match status" value="1"/>
</dbReference>
<evidence type="ECO:0000313" key="3">
    <source>
        <dbReference type="Proteomes" id="UP000217257"/>
    </source>
</evidence>
<dbReference type="SMART" id="SM00860">
    <property type="entry name" value="SMI1_KNR4"/>
    <property type="match status" value="1"/>
</dbReference>
<dbReference type="RefSeq" id="WP_095984687.1">
    <property type="nucleotide sequence ID" value="NZ_CP022098.1"/>
</dbReference>
<dbReference type="Proteomes" id="UP000217257">
    <property type="component" value="Chromosome"/>
</dbReference>
<dbReference type="AlphaFoldDB" id="A0A250IY85"/>
<sequence>MSVQWRPHVLKAPGSVSPHELERLESAWGVKLPDDYKRVVSMYQGMAPEPNGFRVGRGDNALGVLLTVSEHEGRESYSILNSYEVIRSHVPSGIFPFARTPGGEDLCFDYRGSPEQPRIVLVSVEGSVHPVANSFQEFMDGLYDD</sequence>
<evidence type="ECO:0000259" key="1">
    <source>
        <dbReference type="SMART" id="SM00860"/>
    </source>
</evidence>
<dbReference type="Pfam" id="PF09346">
    <property type="entry name" value="SMI1_KNR4"/>
    <property type="match status" value="1"/>
</dbReference>
<organism evidence="2 3">
    <name type="scientific">Cystobacter fuscus</name>
    <dbReference type="NCBI Taxonomy" id="43"/>
    <lineage>
        <taxon>Bacteria</taxon>
        <taxon>Pseudomonadati</taxon>
        <taxon>Myxococcota</taxon>
        <taxon>Myxococcia</taxon>
        <taxon>Myxococcales</taxon>
        <taxon>Cystobacterineae</taxon>
        <taxon>Archangiaceae</taxon>
        <taxon>Cystobacter</taxon>
    </lineage>
</organism>
<name>A0A250IY85_9BACT</name>
<dbReference type="InterPro" id="IPR037883">
    <property type="entry name" value="Knr4/Smi1-like_sf"/>
</dbReference>
<accession>A0A250IY85</accession>
<protein>
    <recommendedName>
        <fullName evidence="1">Knr4/Smi1-like domain-containing protein</fullName>
    </recommendedName>
</protein>
<dbReference type="Gene3D" id="3.40.1580.10">
    <property type="entry name" value="SMI1/KNR4-like"/>
    <property type="match status" value="1"/>
</dbReference>
<proteinExistence type="predicted"/>
<evidence type="ECO:0000313" key="2">
    <source>
        <dbReference type="EMBL" id="ATB36177.1"/>
    </source>
</evidence>
<reference evidence="2 3" key="1">
    <citation type="submission" date="2017-06" db="EMBL/GenBank/DDBJ databases">
        <title>Sequencing and comparative analysis of myxobacterial genomes.</title>
        <authorList>
            <person name="Rupp O."/>
            <person name="Goesmann A."/>
            <person name="Sogaard-Andersen L."/>
        </authorList>
    </citation>
    <scope>NUCLEOTIDE SEQUENCE [LARGE SCALE GENOMIC DNA]</scope>
    <source>
        <strain evidence="2 3">DSM 52655</strain>
    </source>
</reference>
<dbReference type="InterPro" id="IPR018958">
    <property type="entry name" value="Knr4/Smi1-like_dom"/>
</dbReference>